<evidence type="ECO:0000313" key="3">
    <source>
        <dbReference type="EMBL" id="EIE79121.1"/>
    </source>
</evidence>
<dbReference type="Gene3D" id="2.30.29.30">
    <property type="entry name" value="Pleckstrin-homology domain (PH domain)/Phosphotyrosine-binding domain (PTB)"/>
    <property type="match status" value="1"/>
</dbReference>
<dbReference type="SUPFAM" id="SSF50729">
    <property type="entry name" value="PH domain-like"/>
    <property type="match status" value="1"/>
</dbReference>
<dbReference type="InParanoid" id="I1BSE1"/>
<dbReference type="AlphaFoldDB" id="I1BSE1"/>
<dbReference type="InterPro" id="IPR011993">
    <property type="entry name" value="PH-like_dom_sf"/>
</dbReference>
<evidence type="ECO:0000259" key="2">
    <source>
        <dbReference type="PROSITE" id="PS50003"/>
    </source>
</evidence>
<dbReference type="GeneID" id="93610797"/>
<protein>
    <recommendedName>
        <fullName evidence="2">PH domain-containing protein</fullName>
    </recommendedName>
</protein>
<feature type="compositionally biased region" description="Low complexity" evidence="1">
    <location>
        <begin position="156"/>
        <end position="178"/>
    </location>
</feature>
<organism evidence="3 4">
    <name type="scientific">Rhizopus delemar (strain RA 99-880 / ATCC MYA-4621 / FGSC 9543 / NRRL 43880)</name>
    <name type="common">Mucormycosis agent</name>
    <name type="synonym">Rhizopus arrhizus var. delemar</name>
    <dbReference type="NCBI Taxonomy" id="246409"/>
    <lineage>
        <taxon>Eukaryota</taxon>
        <taxon>Fungi</taxon>
        <taxon>Fungi incertae sedis</taxon>
        <taxon>Mucoromycota</taxon>
        <taxon>Mucoromycotina</taxon>
        <taxon>Mucoromycetes</taxon>
        <taxon>Mucorales</taxon>
        <taxon>Mucorineae</taxon>
        <taxon>Rhizopodaceae</taxon>
        <taxon>Rhizopus</taxon>
    </lineage>
</organism>
<dbReference type="STRING" id="246409.I1BSE1"/>
<keyword evidence="4" id="KW-1185">Reference proteome</keyword>
<feature type="region of interest" description="Disordered" evidence="1">
    <location>
        <begin position="155"/>
        <end position="198"/>
    </location>
</feature>
<sequence>MFEDKGSIDINDPAIYKPSSNGIHLDIVFQQAICSGWLTKHRTPNFAFMKSTKRRYVVLVDRMLYSFKSERPTTYREFFEITKDTHAYVTEGYCIEIKKKGYDDLNSIWQLQADSVESMKLWLFRIKRVIDWLKNNDNSRAILKYEMIDTTRKNSTRSFSSTSSNHSLSRTNSLLSLPPQLPPPKSLPPPIPSSYACS</sequence>
<feature type="compositionally biased region" description="Pro residues" evidence="1">
    <location>
        <begin position="179"/>
        <end position="192"/>
    </location>
</feature>
<dbReference type="OrthoDB" id="185175at2759"/>
<dbReference type="SMART" id="SM00233">
    <property type="entry name" value="PH"/>
    <property type="match status" value="1"/>
</dbReference>
<evidence type="ECO:0000313" key="4">
    <source>
        <dbReference type="Proteomes" id="UP000009138"/>
    </source>
</evidence>
<dbReference type="EMBL" id="CH476733">
    <property type="protein sequence ID" value="EIE79121.1"/>
    <property type="molecule type" value="Genomic_DNA"/>
</dbReference>
<name>I1BSE1_RHIO9</name>
<gene>
    <name evidence="3" type="ORF">RO3G_03826</name>
</gene>
<dbReference type="eggNOG" id="ENOG502SC2R">
    <property type="taxonomic scope" value="Eukaryota"/>
</dbReference>
<proteinExistence type="predicted"/>
<dbReference type="CDD" id="cd00821">
    <property type="entry name" value="PH"/>
    <property type="match status" value="1"/>
</dbReference>
<dbReference type="VEuPathDB" id="FungiDB:RO3G_03826"/>
<dbReference type="PROSITE" id="PS50003">
    <property type="entry name" value="PH_DOMAIN"/>
    <property type="match status" value="1"/>
</dbReference>
<dbReference type="InterPro" id="IPR001849">
    <property type="entry name" value="PH_domain"/>
</dbReference>
<dbReference type="RefSeq" id="XP_067514517.1">
    <property type="nucleotide sequence ID" value="XM_067658416.1"/>
</dbReference>
<accession>I1BSE1</accession>
<feature type="domain" description="PH" evidence="2">
    <location>
        <begin position="31"/>
        <end position="131"/>
    </location>
</feature>
<reference evidence="3 4" key="1">
    <citation type="journal article" date="2009" name="PLoS Genet.">
        <title>Genomic analysis of the basal lineage fungus Rhizopus oryzae reveals a whole-genome duplication.</title>
        <authorList>
            <person name="Ma L.-J."/>
            <person name="Ibrahim A.S."/>
            <person name="Skory C."/>
            <person name="Grabherr M.G."/>
            <person name="Burger G."/>
            <person name="Butler M."/>
            <person name="Elias M."/>
            <person name="Idnurm A."/>
            <person name="Lang B.F."/>
            <person name="Sone T."/>
            <person name="Abe A."/>
            <person name="Calvo S.E."/>
            <person name="Corrochano L.M."/>
            <person name="Engels R."/>
            <person name="Fu J."/>
            <person name="Hansberg W."/>
            <person name="Kim J.-M."/>
            <person name="Kodira C.D."/>
            <person name="Koehrsen M.J."/>
            <person name="Liu B."/>
            <person name="Miranda-Saavedra D."/>
            <person name="O'Leary S."/>
            <person name="Ortiz-Castellanos L."/>
            <person name="Poulter R."/>
            <person name="Rodriguez-Romero J."/>
            <person name="Ruiz-Herrera J."/>
            <person name="Shen Y.-Q."/>
            <person name="Zeng Q."/>
            <person name="Galagan J."/>
            <person name="Birren B.W."/>
            <person name="Cuomo C.A."/>
            <person name="Wickes B.L."/>
        </authorList>
    </citation>
    <scope>NUCLEOTIDE SEQUENCE [LARGE SCALE GENOMIC DNA]</scope>
    <source>
        <strain evidence="4">RA 99-880 / ATCC MYA-4621 / FGSC 9543 / NRRL 43880</strain>
    </source>
</reference>
<evidence type="ECO:0000256" key="1">
    <source>
        <dbReference type="SAM" id="MobiDB-lite"/>
    </source>
</evidence>
<dbReference type="Proteomes" id="UP000009138">
    <property type="component" value="Unassembled WGS sequence"/>
</dbReference>
<dbReference type="Pfam" id="PF00169">
    <property type="entry name" value="PH"/>
    <property type="match status" value="1"/>
</dbReference>